<evidence type="ECO:0000313" key="1">
    <source>
        <dbReference type="EMBL" id="KAA0059044.1"/>
    </source>
</evidence>
<protein>
    <submittedName>
        <fullName evidence="1">Uncharacterized protein</fullName>
    </submittedName>
</protein>
<organism evidence="1 2">
    <name type="scientific">Cucumis melo var. makuwa</name>
    <name type="common">Oriental melon</name>
    <dbReference type="NCBI Taxonomy" id="1194695"/>
    <lineage>
        <taxon>Eukaryota</taxon>
        <taxon>Viridiplantae</taxon>
        <taxon>Streptophyta</taxon>
        <taxon>Embryophyta</taxon>
        <taxon>Tracheophyta</taxon>
        <taxon>Spermatophyta</taxon>
        <taxon>Magnoliopsida</taxon>
        <taxon>eudicotyledons</taxon>
        <taxon>Gunneridae</taxon>
        <taxon>Pentapetalae</taxon>
        <taxon>rosids</taxon>
        <taxon>fabids</taxon>
        <taxon>Cucurbitales</taxon>
        <taxon>Cucurbitaceae</taxon>
        <taxon>Benincaseae</taxon>
        <taxon>Cucumis</taxon>
    </lineage>
</organism>
<comment type="caution">
    <text evidence="1">The sequence shown here is derived from an EMBL/GenBank/DDBJ whole genome shotgun (WGS) entry which is preliminary data.</text>
</comment>
<dbReference type="AlphaFoldDB" id="A0A5A7UV89"/>
<evidence type="ECO:0000313" key="2">
    <source>
        <dbReference type="Proteomes" id="UP000321393"/>
    </source>
</evidence>
<reference evidence="1 2" key="1">
    <citation type="submission" date="2019-08" db="EMBL/GenBank/DDBJ databases">
        <title>Draft genome sequences of two oriental melons (Cucumis melo L. var makuwa).</title>
        <authorList>
            <person name="Kwon S.-Y."/>
        </authorList>
    </citation>
    <scope>NUCLEOTIDE SEQUENCE [LARGE SCALE GENOMIC DNA]</scope>
    <source>
        <strain evidence="2">cv. SW 3</strain>
        <tissue evidence="1">Leaf</tissue>
    </source>
</reference>
<proteinExistence type="predicted"/>
<dbReference type="Proteomes" id="UP000321393">
    <property type="component" value="Unassembled WGS sequence"/>
</dbReference>
<accession>A0A5A7UV89</accession>
<dbReference type="OrthoDB" id="1930729at2759"/>
<dbReference type="EMBL" id="SSTE01006607">
    <property type="protein sequence ID" value="KAA0059044.1"/>
    <property type="molecule type" value="Genomic_DNA"/>
</dbReference>
<gene>
    <name evidence="1" type="ORF">E6C27_scaffold233G00690</name>
</gene>
<sequence length="162" mass="19402">MNRSEFKKDYPTLQFENDEDVVKMLIFYFIELAKKDKERRQHMNWTMLGLTRLSWYGPRPLQVWAYDTVSSISRRVIPKELSSAISRIMRWSCTHSSRLKSWIDEIQLTDDDRAYLDRSHEISTMESYEEGMYDPLSQHVKHGGMKFPKRKCKNVVQVEFNL</sequence>
<name>A0A5A7UV89_CUCMM</name>